<keyword evidence="2" id="KW-0813">Transport</keyword>
<protein>
    <submittedName>
        <fullName evidence="8">Pleiotropic drug resistance protein 3</fullName>
    </submittedName>
</protein>
<dbReference type="GO" id="GO:0016020">
    <property type="term" value="C:membrane"/>
    <property type="evidence" value="ECO:0007669"/>
    <property type="project" value="UniProtKB-SubCell"/>
</dbReference>
<dbReference type="Proteomes" id="UP000030645">
    <property type="component" value="Unassembled WGS sequence"/>
</dbReference>
<reference evidence="9" key="1">
    <citation type="submission" date="2013-01" db="EMBL/GenBank/DDBJ databases">
        <title>Draft Genome Sequence of a Mulberry Tree, Morus notabilis C.K. Schneid.</title>
        <authorList>
            <person name="He N."/>
            <person name="Zhao S."/>
        </authorList>
    </citation>
    <scope>NUCLEOTIDE SEQUENCE</scope>
</reference>
<comment type="subcellular location">
    <subcellularLocation>
        <location evidence="1">Membrane</location>
        <topology evidence="1">Multi-pass membrane protein</topology>
    </subcellularLocation>
</comment>
<evidence type="ECO:0000313" key="9">
    <source>
        <dbReference type="Proteomes" id="UP000030645"/>
    </source>
</evidence>
<dbReference type="GO" id="GO:0005524">
    <property type="term" value="F:ATP binding"/>
    <property type="evidence" value="ECO:0007669"/>
    <property type="project" value="InterPro"/>
</dbReference>
<dbReference type="InterPro" id="IPR043926">
    <property type="entry name" value="ABCG_dom"/>
</dbReference>
<dbReference type="STRING" id="981085.W9R131"/>
<dbReference type="GO" id="GO:0140359">
    <property type="term" value="F:ABC-type transporter activity"/>
    <property type="evidence" value="ECO:0007669"/>
    <property type="project" value="InterPro"/>
</dbReference>
<dbReference type="EMBL" id="KE344123">
    <property type="protein sequence ID" value="EXB53834.1"/>
    <property type="molecule type" value="Genomic_DNA"/>
</dbReference>
<accession>W9R131</accession>
<dbReference type="InterPro" id="IPR027417">
    <property type="entry name" value="P-loop_NTPase"/>
</dbReference>
<dbReference type="AlphaFoldDB" id="W9R131"/>
<dbReference type="SUPFAM" id="SSF52540">
    <property type="entry name" value="P-loop containing nucleoside triphosphate hydrolases"/>
    <property type="match status" value="1"/>
</dbReference>
<keyword evidence="9" id="KW-1185">Reference proteome</keyword>
<evidence type="ECO:0000313" key="8">
    <source>
        <dbReference type="EMBL" id="EXB53834.1"/>
    </source>
</evidence>
<sequence length="364" mass="40235">MYALEAALTFFSSKGNENCAVRINENGKRVVDVTKLGAQERHIFIERLIKCIESDNLRAGVKLPTVEVRYKNLHVEAECQVVNGKPPLPTLWNALKNMLSYLGKLLVSKAHGTKISIITDASGIIKPGRMTLLLGPPGSGKTSLLKALSGNLINKSLQVRGEVSYNGYKLGEFVPQKTSAYISQHDLHIPETTVRETLDFAARKSSWYVSKIEKEAGLIPDPDVDAYMKAISVEGLKRNLETDYILRILGIDICSDTLVGDAMTRGISGGQKKRLTTGEMMLVHITDATALVSLLQPAPEVFSLFDDLILMSEGKVVYHGPCDQVLDFFEDCEFRCPERKDIAEFLLEVGAFETSCFVFEKLSS</sequence>
<organism evidence="8 9">
    <name type="scientific">Morus notabilis</name>
    <dbReference type="NCBI Taxonomy" id="981085"/>
    <lineage>
        <taxon>Eukaryota</taxon>
        <taxon>Viridiplantae</taxon>
        <taxon>Streptophyta</taxon>
        <taxon>Embryophyta</taxon>
        <taxon>Tracheophyta</taxon>
        <taxon>Spermatophyta</taxon>
        <taxon>Magnoliopsida</taxon>
        <taxon>eudicotyledons</taxon>
        <taxon>Gunneridae</taxon>
        <taxon>Pentapetalae</taxon>
        <taxon>rosids</taxon>
        <taxon>fabids</taxon>
        <taxon>Rosales</taxon>
        <taxon>Moraceae</taxon>
        <taxon>Moreae</taxon>
        <taxon>Morus</taxon>
    </lineage>
</organism>
<dbReference type="Pfam" id="PF19055">
    <property type="entry name" value="ABC2_membrane_7"/>
    <property type="match status" value="1"/>
</dbReference>
<keyword evidence="4" id="KW-1133">Transmembrane helix</keyword>
<evidence type="ECO:0000256" key="1">
    <source>
        <dbReference type="ARBA" id="ARBA00004141"/>
    </source>
</evidence>
<evidence type="ECO:0000256" key="4">
    <source>
        <dbReference type="ARBA" id="ARBA00022989"/>
    </source>
</evidence>
<feature type="domain" description="ABC transporter" evidence="6">
    <location>
        <begin position="120"/>
        <end position="281"/>
    </location>
</feature>
<gene>
    <name evidence="8" type="ORF">L484_003269</name>
</gene>
<dbReference type="PANTHER" id="PTHR19241">
    <property type="entry name" value="ATP-BINDING CASSETTE TRANSPORTER"/>
    <property type="match status" value="1"/>
</dbReference>
<dbReference type="GO" id="GO:0016887">
    <property type="term" value="F:ATP hydrolysis activity"/>
    <property type="evidence" value="ECO:0007669"/>
    <property type="project" value="InterPro"/>
</dbReference>
<evidence type="ECO:0000256" key="5">
    <source>
        <dbReference type="ARBA" id="ARBA00023136"/>
    </source>
</evidence>
<dbReference type="Gene3D" id="3.40.50.300">
    <property type="entry name" value="P-loop containing nucleotide triphosphate hydrolases"/>
    <property type="match status" value="1"/>
</dbReference>
<dbReference type="Pfam" id="PF00005">
    <property type="entry name" value="ABC_tran"/>
    <property type="match status" value="1"/>
</dbReference>
<evidence type="ECO:0000256" key="3">
    <source>
        <dbReference type="ARBA" id="ARBA00022692"/>
    </source>
</evidence>
<feature type="domain" description="ABC transporter family G" evidence="7">
    <location>
        <begin position="296"/>
        <end position="347"/>
    </location>
</feature>
<name>W9R131_9ROSA</name>
<evidence type="ECO:0000256" key="2">
    <source>
        <dbReference type="ARBA" id="ARBA00022448"/>
    </source>
</evidence>
<proteinExistence type="predicted"/>
<dbReference type="eggNOG" id="KOG0065">
    <property type="taxonomic scope" value="Eukaryota"/>
</dbReference>
<keyword evidence="5" id="KW-0472">Membrane</keyword>
<keyword evidence="3" id="KW-0812">Transmembrane</keyword>
<evidence type="ECO:0000259" key="6">
    <source>
        <dbReference type="Pfam" id="PF00005"/>
    </source>
</evidence>
<evidence type="ECO:0000259" key="7">
    <source>
        <dbReference type="Pfam" id="PF19055"/>
    </source>
</evidence>
<dbReference type="InterPro" id="IPR003439">
    <property type="entry name" value="ABC_transporter-like_ATP-bd"/>
</dbReference>